<dbReference type="Pfam" id="PF11348">
    <property type="entry name" value="DUF3150"/>
    <property type="match status" value="1"/>
</dbReference>
<gene>
    <name evidence="1" type="ORF">PQBR55_0151</name>
</gene>
<dbReference type="AlphaFoldDB" id="A0A0G4E5P6"/>
<sequence length="394" mass="43224">MKIQDVKVLQEVLLFGLDISIWSGRKKLKPEDLGVVDLPPEQLVSLGSKRICDPETTKVFDRLKRRAIRACEEVGVRFLGGYAVPVSRAVELADKLDVIEREFVDARSVFCKDYDKNIQEWLAQDWIVANPNFRSALEVAITPVGVVESRLGCHYTACRLAPAGGDQPILNRGLEKEVNGLAGQLFREIAQAAREALESSFLGKQSIGQRAVNALKKMQSKLASLSFLNPQVATVAQTFDDVLMRLPDKGDVEGQDFQLVLSLMMNLSDETKILELARGFHMASMGVQMADDEPELETEPPVPIDAVVVSSVQIVSTAKSDQVIPEIPENAENSPITYSESAEEWAHLSQPSTTPAEVKAVEVVVREETIATAMTNPVVATTAPPAQSQSVVWF</sequence>
<geneLocation type="plasmid" evidence="1">
    <name>pQBR55</name>
</geneLocation>
<protein>
    <submittedName>
        <fullName evidence="1">Cobalamine biosynthesis protein</fullName>
    </submittedName>
</protein>
<reference evidence="1" key="2">
    <citation type="submission" date="2015-06" db="EMBL/GenBank/DDBJ databases">
        <title>Environmentally co-occuring mercury resistance plasmids are genetically and phenotypically diverse and confer variable context-dependent fitness effects.</title>
        <authorList>
            <person name="Hall J.P.J."/>
            <person name="Harrison E."/>
            <person name="Lilley A.K."/>
            <person name="Paterson S."/>
            <person name="Spiers A.J."/>
            <person name="Brockhurst M.A."/>
        </authorList>
    </citation>
    <scope>NUCLEOTIDE SEQUENCE [LARGE SCALE GENOMIC DNA]</scope>
    <source>
        <strain evidence="1">SBW25</strain>
        <plasmid evidence="1">pQBR55</plasmid>
    </source>
</reference>
<proteinExistence type="predicted"/>
<name>A0A0G4E5P6_PSEFS</name>
<accession>A0A0G4E5P6</accession>
<organism evidence="1">
    <name type="scientific">Pseudomonas fluorescens (strain SBW25)</name>
    <dbReference type="NCBI Taxonomy" id="216595"/>
    <lineage>
        <taxon>Bacteria</taxon>
        <taxon>Pseudomonadati</taxon>
        <taxon>Pseudomonadota</taxon>
        <taxon>Gammaproteobacteria</taxon>
        <taxon>Pseudomonadales</taxon>
        <taxon>Pseudomonadaceae</taxon>
        <taxon>Pseudomonas</taxon>
    </lineage>
</organism>
<dbReference type="EMBL" id="LN713927">
    <property type="protein sequence ID" value="CEK42530.1"/>
    <property type="molecule type" value="Genomic_DNA"/>
</dbReference>
<dbReference type="RefSeq" id="WP_176456084.1">
    <property type="nucleotide sequence ID" value="NZ_LN713927.1"/>
</dbReference>
<evidence type="ECO:0000313" key="1">
    <source>
        <dbReference type="EMBL" id="CEK42530.1"/>
    </source>
</evidence>
<keyword evidence="1" id="KW-0614">Plasmid</keyword>
<reference evidence="1" key="1">
    <citation type="submission" date="2014-12" db="EMBL/GenBank/DDBJ databases">
        <authorList>
            <person name="Hall J."/>
        </authorList>
    </citation>
    <scope>NUCLEOTIDE SEQUENCE [LARGE SCALE GENOMIC DNA]</scope>
    <source>
        <strain evidence="1">SBW25</strain>
        <plasmid evidence="1">pQBR55</plasmid>
    </source>
</reference>
<dbReference type="InterPro" id="IPR021496">
    <property type="entry name" value="DUF3150"/>
</dbReference>